<feature type="transmembrane region" description="Helical" evidence="1">
    <location>
        <begin position="12"/>
        <end position="33"/>
    </location>
</feature>
<name>A0ABZ0IL84_9BACT</name>
<dbReference type="RefSeq" id="WP_317488038.1">
    <property type="nucleotide sequence ID" value="NZ_CP136051.1"/>
</dbReference>
<reference evidence="2 3" key="1">
    <citation type="journal article" date="2023" name="Microbiol. Resour. Announc.">
        <title>Complete Genome Sequence of Imperialibacter roseus strain P4T.</title>
        <authorList>
            <person name="Tizabi D.R."/>
            <person name="Bachvaroff T."/>
            <person name="Hill R.T."/>
        </authorList>
    </citation>
    <scope>NUCLEOTIDE SEQUENCE [LARGE SCALE GENOMIC DNA]</scope>
    <source>
        <strain evidence="2 3">P4T</strain>
    </source>
</reference>
<keyword evidence="1" id="KW-0812">Transmembrane</keyword>
<keyword evidence="1" id="KW-1133">Transmembrane helix</keyword>
<keyword evidence="1" id="KW-0472">Membrane</keyword>
<evidence type="ECO:0000313" key="3">
    <source>
        <dbReference type="Proteomes" id="UP001302349"/>
    </source>
</evidence>
<dbReference type="Proteomes" id="UP001302349">
    <property type="component" value="Chromosome"/>
</dbReference>
<gene>
    <name evidence="2" type="ORF">RT717_19540</name>
</gene>
<evidence type="ECO:0000313" key="2">
    <source>
        <dbReference type="EMBL" id="WOK05277.1"/>
    </source>
</evidence>
<sequence>MTFPNDIAKRNCAYVFLFSFLFNYFGICAIFEVQQFIIRREVKEQIEAGVPDDKLHKLSFAVDQIPNLEWEEEGREFRFKGQMYDIVRREVVADSVYYFCINDVKETNLVMLDELVRKHMDDDSGPISKTTRKVTKTVKSLKFSASEKLFTYGILVPKSTIDSSFAHFYSSPCIELVGPPPKSV</sequence>
<dbReference type="EMBL" id="CP136051">
    <property type="protein sequence ID" value="WOK05277.1"/>
    <property type="molecule type" value="Genomic_DNA"/>
</dbReference>
<evidence type="ECO:0000256" key="1">
    <source>
        <dbReference type="SAM" id="Phobius"/>
    </source>
</evidence>
<accession>A0ABZ0IL84</accession>
<proteinExistence type="predicted"/>
<organism evidence="2 3">
    <name type="scientific">Imperialibacter roseus</name>
    <dbReference type="NCBI Taxonomy" id="1324217"/>
    <lineage>
        <taxon>Bacteria</taxon>
        <taxon>Pseudomonadati</taxon>
        <taxon>Bacteroidota</taxon>
        <taxon>Cytophagia</taxon>
        <taxon>Cytophagales</taxon>
        <taxon>Flammeovirgaceae</taxon>
        <taxon>Imperialibacter</taxon>
    </lineage>
</organism>
<keyword evidence="3" id="KW-1185">Reference proteome</keyword>
<protein>
    <submittedName>
        <fullName evidence="2">Uncharacterized protein</fullName>
    </submittedName>
</protein>